<dbReference type="PROSITE" id="PS00107">
    <property type="entry name" value="PROTEIN_KINASE_ATP"/>
    <property type="match status" value="1"/>
</dbReference>
<evidence type="ECO:0000256" key="16">
    <source>
        <dbReference type="ARBA" id="ARBA00047899"/>
    </source>
</evidence>
<dbReference type="InterPro" id="IPR003598">
    <property type="entry name" value="Ig_sub2"/>
</dbReference>
<dbReference type="InterPro" id="IPR036179">
    <property type="entry name" value="Ig-like_dom_sf"/>
</dbReference>
<dbReference type="GO" id="GO:0007411">
    <property type="term" value="P:axon guidance"/>
    <property type="evidence" value="ECO:0007669"/>
    <property type="project" value="TreeGrafter"/>
</dbReference>
<dbReference type="PANTHER" id="PTHR22826">
    <property type="entry name" value="RHO GUANINE EXCHANGE FACTOR-RELATED"/>
    <property type="match status" value="1"/>
</dbReference>
<dbReference type="FunFam" id="1.20.58.60:FF:000024">
    <property type="entry name" value="Kalirin RhoGEF kinase a"/>
    <property type="match status" value="1"/>
</dbReference>
<dbReference type="InterPro" id="IPR003599">
    <property type="entry name" value="Ig_sub"/>
</dbReference>
<dbReference type="PANTHER" id="PTHR22826:SF106">
    <property type="entry name" value="TRIO, ISOFORM A"/>
    <property type="match status" value="1"/>
</dbReference>
<proteinExistence type="inferred from homology"/>
<comment type="similarity">
    <text evidence="2">Belongs to the protein kinase superfamily. CAMK Ser/Thr protein kinase family.</text>
</comment>
<comment type="catalytic activity">
    <reaction evidence="17">
        <text>L-seryl-[protein] + ATP = O-phospho-L-seryl-[protein] + ADP + H(+)</text>
        <dbReference type="Rhea" id="RHEA:17989"/>
        <dbReference type="Rhea" id="RHEA-COMP:9863"/>
        <dbReference type="Rhea" id="RHEA-COMP:11604"/>
        <dbReference type="ChEBI" id="CHEBI:15378"/>
        <dbReference type="ChEBI" id="CHEBI:29999"/>
        <dbReference type="ChEBI" id="CHEBI:30616"/>
        <dbReference type="ChEBI" id="CHEBI:83421"/>
        <dbReference type="ChEBI" id="CHEBI:456216"/>
        <dbReference type="EC" id="2.7.11.1"/>
    </reaction>
</comment>
<dbReference type="FunFam" id="2.60.40.10:FF:000368">
    <property type="entry name" value="kalirin isoform X1"/>
    <property type="match status" value="1"/>
</dbReference>
<dbReference type="SUPFAM" id="SSF52087">
    <property type="entry name" value="CRAL/TRIO domain"/>
    <property type="match status" value="1"/>
</dbReference>
<dbReference type="SUPFAM" id="SSF48726">
    <property type="entry name" value="Immunoglobulin"/>
    <property type="match status" value="1"/>
</dbReference>
<dbReference type="FunFam" id="1.20.58.60:FF:000023">
    <property type="entry name" value="Kalirin RhoGEF kinase b"/>
    <property type="match status" value="1"/>
</dbReference>
<dbReference type="Pfam" id="PF00621">
    <property type="entry name" value="RhoGEF"/>
    <property type="match status" value="2"/>
</dbReference>
<feature type="domain" description="SH3" evidence="22">
    <location>
        <begin position="1667"/>
        <end position="1732"/>
    </location>
</feature>
<dbReference type="InterPro" id="IPR028570">
    <property type="entry name" value="Kalirin_TRIO_SH3_1"/>
</dbReference>
<dbReference type="GO" id="GO:0005737">
    <property type="term" value="C:cytoplasm"/>
    <property type="evidence" value="ECO:0007669"/>
    <property type="project" value="UniProtKB-SubCell"/>
</dbReference>
<keyword evidence="4 18" id="KW-0728">SH3 domain</keyword>
<feature type="region of interest" description="Disordered" evidence="21">
    <location>
        <begin position="276"/>
        <end position="302"/>
    </location>
</feature>
<accession>A0A7N5ZWH3</accession>
<dbReference type="InterPro" id="IPR001849">
    <property type="entry name" value="PH_domain"/>
</dbReference>
<dbReference type="InterPro" id="IPR058918">
    <property type="entry name" value="KALRN/TRIO-like_spectrin"/>
</dbReference>
<evidence type="ECO:0000259" key="27">
    <source>
        <dbReference type="PROSITE" id="PS50835"/>
    </source>
</evidence>
<evidence type="ECO:0000256" key="15">
    <source>
        <dbReference type="ARBA" id="ARBA00023319"/>
    </source>
</evidence>
<dbReference type="PROSITE" id="PS50002">
    <property type="entry name" value="SH3"/>
    <property type="match status" value="2"/>
</dbReference>
<dbReference type="FunFam" id="1.20.58.60:FF:000032">
    <property type="entry name" value="Kalirin RhoGEF kinase b"/>
    <property type="match status" value="1"/>
</dbReference>
<keyword evidence="9" id="KW-0808">Transferase</keyword>
<evidence type="ECO:0000313" key="29">
    <source>
        <dbReference type="Proteomes" id="UP000265040"/>
    </source>
</evidence>
<evidence type="ECO:0000256" key="12">
    <source>
        <dbReference type="ARBA" id="ARBA00022777"/>
    </source>
</evidence>
<dbReference type="InterPro" id="IPR036865">
    <property type="entry name" value="CRAL-TRIO_dom_sf"/>
</dbReference>
<dbReference type="PROSITE" id="PS50010">
    <property type="entry name" value="DH_2"/>
    <property type="match status" value="2"/>
</dbReference>
<dbReference type="InterPro" id="IPR047054">
    <property type="entry name" value="Kalirin_TRIO_PH_1"/>
</dbReference>
<feature type="domain" description="Ig-like" evidence="27">
    <location>
        <begin position="2414"/>
        <end position="2504"/>
    </location>
</feature>
<evidence type="ECO:0000256" key="7">
    <source>
        <dbReference type="ARBA" id="ARBA00022553"/>
    </source>
</evidence>
<dbReference type="InterPro" id="IPR018159">
    <property type="entry name" value="Spectrin/alpha-actinin"/>
</dbReference>
<dbReference type="CDD" id="cd00160">
    <property type="entry name" value="RhoGEF"/>
    <property type="match status" value="2"/>
</dbReference>
<dbReference type="FunFam" id="3.40.525.10:FF:000003">
    <property type="entry name" value="kalirin isoform X2"/>
    <property type="match status" value="1"/>
</dbReference>
<dbReference type="SMART" id="SM00408">
    <property type="entry name" value="IGc2"/>
    <property type="match status" value="1"/>
</dbReference>
<dbReference type="InterPro" id="IPR001452">
    <property type="entry name" value="SH3_domain"/>
</dbReference>
<dbReference type="InterPro" id="IPR013783">
    <property type="entry name" value="Ig-like_fold"/>
</dbReference>
<dbReference type="Pfam" id="PF16609">
    <property type="entry name" value="SH3-RhoG_link"/>
    <property type="match status" value="2"/>
</dbReference>
<keyword evidence="29" id="KW-1185">Reference proteome</keyword>
<dbReference type="Pfam" id="PF00018">
    <property type="entry name" value="SH3_1"/>
    <property type="match status" value="1"/>
</dbReference>
<dbReference type="Gene3D" id="1.10.510.10">
    <property type="entry name" value="Transferase(Phosphotransferase) domain 1"/>
    <property type="match status" value="1"/>
</dbReference>
<dbReference type="InterPro" id="IPR051336">
    <property type="entry name" value="RhoGEF_Guanine_NuclExch_SF"/>
</dbReference>
<dbReference type="InterPro" id="IPR008271">
    <property type="entry name" value="Ser/Thr_kinase_AS"/>
</dbReference>
<dbReference type="Pfam" id="PF00435">
    <property type="entry name" value="Spectrin"/>
    <property type="match status" value="4"/>
</dbReference>
<dbReference type="Pfam" id="PF00069">
    <property type="entry name" value="Pkinase"/>
    <property type="match status" value="1"/>
</dbReference>
<dbReference type="CDD" id="cd11853">
    <property type="entry name" value="SH3_Kalirin_2"/>
    <property type="match status" value="1"/>
</dbReference>
<evidence type="ECO:0000256" key="2">
    <source>
        <dbReference type="ARBA" id="ARBA00006692"/>
    </source>
</evidence>
<dbReference type="GeneTree" id="ENSGT00940000154766"/>
<keyword evidence="20" id="KW-0175">Coiled coil</keyword>
<dbReference type="Gene3D" id="2.60.40.10">
    <property type="entry name" value="Immunoglobulins"/>
    <property type="match status" value="1"/>
</dbReference>
<name>A0A7N5ZWH3_ANATE</name>
<dbReference type="InterPro" id="IPR047053">
    <property type="entry name" value="Kalirin_TRIO_SH3_2"/>
</dbReference>
<dbReference type="InterPro" id="IPR011009">
    <property type="entry name" value="Kinase-like_dom_sf"/>
</dbReference>
<dbReference type="SMART" id="SM00220">
    <property type="entry name" value="S_TKc"/>
    <property type="match status" value="1"/>
</dbReference>
<evidence type="ECO:0000256" key="5">
    <source>
        <dbReference type="ARBA" id="ARBA00022490"/>
    </source>
</evidence>
<reference evidence="28" key="3">
    <citation type="submission" date="2025-09" db="UniProtKB">
        <authorList>
            <consortium name="Ensembl"/>
        </authorList>
    </citation>
    <scope>IDENTIFICATION</scope>
</reference>
<dbReference type="InterPro" id="IPR001251">
    <property type="entry name" value="CRAL-TRIO_dom"/>
</dbReference>
<reference evidence="28" key="2">
    <citation type="submission" date="2025-08" db="UniProtKB">
        <authorList>
            <consortium name="Ensembl"/>
        </authorList>
    </citation>
    <scope>IDENTIFICATION</scope>
</reference>
<evidence type="ECO:0000259" key="23">
    <source>
        <dbReference type="PROSITE" id="PS50003"/>
    </source>
</evidence>
<dbReference type="SMART" id="SM00326">
    <property type="entry name" value="SH3"/>
    <property type="match status" value="2"/>
</dbReference>
<dbReference type="CDD" id="cd13241">
    <property type="entry name" value="PH2_Kalirin_Trio_p63RhoGEF"/>
    <property type="match status" value="1"/>
</dbReference>
<comment type="subcellular location">
    <subcellularLocation>
        <location evidence="1">Cytoplasm</location>
    </subcellularLocation>
</comment>
<keyword evidence="13 19" id="KW-0067">ATP-binding</keyword>
<evidence type="ECO:0000256" key="14">
    <source>
        <dbReference type="ARBA" id="ARBA00023157"/>
    </source>
</evidence>
<dbReference type="InterPro" id="IPR000219">
    <property type="entry name" value="DH_dom"/>
</dbReference>
<sequence length="2844" mass="322326">MSSGEGAEETTKDASDISPFLKSDGSLPKESKGDVSSQIAGFRRNEEMRAMEVLPILKEKVAFLSGGRDRRGGPVLTFPSRSNHDRIRTDDLRRLIAYLAGIPSEEVCKHGFTVIVDMRGSKWDSIKPLLKILQESFPSCIHVALIIKPDNFWQKQRTNFGSSKFEFETTMVSLEGLTKVVDPSQLTADFDGSLDYNHEEWIEVRVAFEEFSGHATQMLARLEEMQETVSRKDFPQDLEGARRMIEEHATLKKKVIKAPIEELDTEGQRLLQRIQSSESFSNRNGSSGGSGGGSGGSGGVCNADTQGLVPRITQLLDKLHSTRQHLHQSWHVRKLQLDQCFQLRLFEQDAEKMFDWIMHNKGLFLAGYTDIGNNHPHAIELQTQHNHFAMNCMNVYVNINRIMSVGNRLLESGHYASQQIKQISGQLEQEWKAFAAALDERSTLLEMSASFHQKCDQYMSNVDSWCKACGEVDLPSELQDLEDAIHHHQGLYEHITAAYSEVSQDGKALLDKLQRPLTPGSADSLTASANYSKAVHHVLDIIHEVLHHQRQLENIWQHRKVRLHQRLQLCVFQQDVQQVLDWIENHGEAFLSKHTGVGKSLHRARALQKRHEDFEEVAQNTYTNADKLLEAAEQLAQTGECDPEEIYQAAHQLEDRIQDFVRRVEQRKVLLDMSVAFHTHVKELWTWLEELQKELLDDVYAESVEAVQDLIKRFGQQQQTTLQVTVNVIKEGEDLIQQLRDSAISSNKTPHNSSINHIESVLQQLDEAQAQMEELFQERKIKLELFLQLRIFERDAIDIISDLESWNEELTGQMNDFDTEDLTLAEQRLQHHADKALTMNNLTFDVIHQGQELLQYVNEVQASGVELLCDRDVDMATRVQDLLEFLHEKQQELDLAAEQHRRHLEQCVQLRHLQAEVKQVLGWIRNGESMLNAGLITASSLQEAEQLQREHEQFQHAIEKTHQSALQVQQKAEALLQANHYDMDLIRDCAESVASHWQQLMLKMEDRLKLVNASVAFYKTSEQVCSVLESLEQEYKREEDWCGGADKLGPNCETDHVTPMISKHLEQKEAFLKACTLARRNADVFLKYMHRNSVNMPGMLSHVKAPEQQVKNILNELLQRENRVLHFWTMRKRRLDQCQQYVVFERSAKQALEWIHDTGEFYLSTHTSTGSSIHHTQELLKEHEDFHITARQTKERVKLLIQLADGFCEKGHSHAAEIKKWVTAVDKRYRDFSLRMDKYRCSLEKALGISSDSNKASKDLQLDIIPATAPGSEVKLRDAAHELNEEKRKSARRKEFIMAELIQTEKAYVRDLRECMDTYLWEMTSGVEEIPPGIINKEHIIFGNMQDLYEFHHNIFLKELEKYEQLPEDVGHCFVTWADKFQMYVNYCKNKPDSTQLILEHAGNYFDEIQQRHRLANSISSYLIKPVQRITKYQLLLKELLTCCEEGKGEIKDGLEVMLSVPKKANDAMHLSMLEGFDENIESQGELILQESFQVWDPKTLIRKGRERHLFLFEMSLVFSKEVKDSNGRSKYIYKSKLFTSELGVTEHVEGDPCKFALWVGRTPTSDNKIVLKLSQGSKHGAMASSIENKQDWIKHIREVIQERTIHLRGALKEPIHIPKPSTAKHHKGRRDGEDLDSQGEGSSQPDTISLASRTSQNTLDSDKLSGGCELTVVIHDFMASNSNELTVRRGQTVEVLERCHDKPDWCLVRTTDRSPAQEGLVPCSMLCIAHSRSSMEMEGIFNHKDTLSVCSNDSIMPGSSATLQPGHGLGSHTSPGPKRPGNTLRKWLTSPVRRLSSGKADGHVKKLAHKHKKSREVRKSGEMTMGSSACSFSLLSLVFICVQTSSRLSVRPSSSETPSAAELVSAIEELVKSKMQRSFFLCCSYILLELVETERDYVRDLSMVVEGYMSQMKEEGVPDDMKGKDKIVFGNIHQIYDWHKDFFLCELEKCLEDPDKLGPLFLKQERRLNMYVVYCQNKPKSEHIVSEYIDTYFEDLKQRLGHRLQITDLLIKPVQRIMKYQLLLKDFLKHSKKAGLESVELEKAVEVMCIVPKRCNDMMNVGRLQGFEGKIVAQGRLLLQDTFMVSDPEGGLLGRMKERRVFLFEQLVIFSEPLDKKKGFSLPGFLYKNSIKVSCLGLEENVEGDPCKFILTSRSTNGTVESFVLHSSHPGVREVWTLQISQILESQRNFLNALTSPIEYQRNHVGASSGSCVRSMGAPSGGSSGSNAPSTVGSGNSQISSIPSGPQAGSRRPSRIPQPSRLPQPLLCSHPFFPMFPSLVQSESSSSSSVSTMLVTQDYMAVKEDEISVIQGEVVQILASNQQNMFLVFRAATEQGPAAEGWIPGFVLGHTSAIVPDCPEGSIKKSSWHTSLRIRKKSEKKDKEVKKDTKLENGYRKSREGLANKVSVKVIPPEFLVPLSDVTCDNGESVTLRCKVCGRPRATVTWKGPNQSNLTSNGHFNIAYSDTGEATLRIIGVASEDDGVYTCVATNELGSIMSSASLRVIGESTDTQLKQLHCSVSTDGIRVSWKDNFESHYTEVVELGRGRFSVVKRCDHQGTKRTVAVKQVNKKLMRRDRVTQELNLLQRLQHPHIVSLIDTYETPSSYVLVLEMADQGRLLDYIVSWGNLTEEKVACYLRDVLEALHYLHNCRIAHLDVKPENLLVAHSASSQPMVKLTDFGDAVQLNSAHYIHPLLGSPEFASPELVLGDPVSLTSDLWSLGVVTYVLLSGASPFLDESNEETCLNICRLDFSFPKDYFQGVSQAARDFVCLLLRYDPSKRPPAGLCLQEPWLQAGLADGPVRAEGCLDTSRLISFIDRRKHQTDARPIGGIRNFIQSRLQPRV</sequence>
<dbReference type="InterPro" id="IPR002017">
    <property type="entry name" value="Spectrin_repeat"/>
</dbReference>
<dbReference type="GO" id="GO:0004674">
    <property type="term" value="F:protein serine/threonine kinase activity"/>
    <property type="evidence" value="ECO:0007669"/>
    <property type="project" value="UniProtKB-KW"/>
</dbReference>
<dbReference type="Gene3D" id="2.30.29.30">
    <property type="entry name" value="Pleckstrin-homology domain (PH domain)/Phosphotyrosine-binding domain (PTB)"/>
    <property type="match status" value="2"/>
</dbReference>
<dbReference type="InterPro" id="IPR055251">
    <property type="entry name" value="SOS1_NGEF_PH"/>
</dbReference>
<feature type="region of interest" description="Disordered" evidence="21">
    <location>
        <begin position="1761"/>
        <end position="1785"/>
    </location>
</feature>
<dbReference type="PROSITE" id="PS50835">
    <property type="entry name" value="IG_LIKE"/>
    <property type="match status" value="1"/>
</dbReference>
<dbReference type="SUPFAM" id="SSF50044">
    <property type="entry name" value="SH3-domain"/>
    <property type="match status" value="2"/>
</dbReference>
<dbReference type="InterPro" id="IPR035899">
    <property type="entry name" value="DBL_dom_sf"/>
</dbReference>
<evidence type="ECO:0000256" key="1">
    <source>
        <dbReference type="ARBA" id="ARBA00004496"/>
    </source>
</evidence>
<evidence type="ECO:0000256" key="6">
    <source>
        <dbReference type="ARBA" id="ARBA00022527"/>
    </source>
</evidence>
<dbReference type="Proteomes" id="UP000265040">
    <property type="component" value="Chromosome 11"/>
</dbReference>
<keyword evidence="6" id="KW-0723">Serine/threonine-protein kinase</keyword>
<dbReference type="Pfam" id="PF07679">
    <property type="entry name" value="I-set"/>
    <property type="match status" value="1"/>
</dbReference>
<keyword evidence="8" id="KW-0344">Guanine-nucleotide releasing factor</keyword>
<dbReference type="Gene3D" id="1.20.58.60">
    <property type="match status" value="5"/>
</dbReference>
<keyword evidence="5" id="KW-0963">Cytoplasm</keyword>
<dbReference type="InterPro" id="IPR007110">
    <property type="entry name" value="Ig-like_dom"/>
</dbReference>
<keyword evidence="7" id="KW-0597">Phosphoprotein</keyword>
<dbReference type="FunFam" id="2.30.29.30:FF:000040">
    <property type="entry name" value="Kalirin RhoGEF kinase b"/>
    <property type="match status" value="1"/>
</dbReference>
<feature type="compositionally biased region" description="Polar residues" evidence="21">
    <location>
        <begin position="2232"/>
        <end position="2245"/>
    </location>
</feature>
<dbReference type="EC" id="2.7.11.1" evidence="3"/>
<dbReference type="GO" id="GO:0005524">
    <property type="term" value="F:ATP binding"/>
    <property type="evidence" value="ECO:0007669"/>
    <property type="project" value="UniProtKB-UniRule"/>
</dbReference>
<feature type="region of interest" description="Disordered" evidence="21">
    <location>
        <begin position="2210"/>
        <end position="2262"/>
    </location>
</feature>
<evidence type="ECO:0000259" key="24">
    <source>
        <dbReference type="PROSITE" id="PS50010"/>
    </source>
</evidence>
<dbReference type="SUPFAM" id="SSF56112">
    <property type="entry name" value="Protein kinase-like (PK-like)"/>
    <property type="match status" value="1"/>
</dbReference>
<dbReference type="Pfam" id="PF22697">
    <property type="entry name" value="SOS1_NGEF_PH"/>
    <property type="match status" value="2"/>
</dbReference>
<keyword evidence="11 19" id="KW-0547">Nucleotide-binding</keyword>
<protein>
    <recommendedName>
        <fullName evidence="3">non-specific serine/threonine protein kinase</fullName>
        <ecNumber evidence="3">2.7.11.1</ecNumber>
    </recommendedName>
</protein>
<dbReference type="PROSITE" id="PS50003">
    <property type="entry name" value="PH_DOMAIN"/>
    <property type="match status" value="1"/>
</dbReference>
<dbReference type="Gene3D" id="1.20.900.10">
    <property type="entry name" value="Dbl homology (DH) domain"/>
    <property type="match status" value="2"/>
</dbReference>
<dbReference type="SMART" id="SM00325">
    <property type="entry name" value="RhoGEF"/>
    <property type="match status" value="2"/>
</dbReference>
<dbReference type="SMART" id="SM00409">
    <property type="entry name" value="IG"/>
    <property type="match status" value="1"/>
</dbReference>
<dbReference type="Gene3D" id="3.30.200.20">
    <property type="entry name" value="Phosphorylase Kinase, domain 1"/>
    <property type="match status" value="1"/>
</dbReference>
<keyword evidence="14" id="KW-1015">Disulfide bond</keyword>
<feature type="domain" description="DH" evidence="24">
    <location>
        <begin position="1293"/>
        <end position="1468"/>
    </location>
</feature>
<evidence type="ECO:0000259" key="22">
    <source>
        <dbReference type="PROSITE" id="PS50002"/>
    </source>
</evidence>
<dbReference type="Gene3D" id="2.30.30.40">
    <property type="entry name" value="SH3 Domains"/>
    <property type="match status" value="2"/>
</dbReference>
<dbReference type="Pfam" id="PF23587">
    <property type="entry name" value="SH3_KALRN"/>
    <property type="match status" value="1"/>
</dbReference>
<feature type="region of interest" description="Disordered" evidence="21">
    <location>
        <begin position="1"/>
        <end position="38"/>
    </location>
</feature>
<feature type="binding site" evidence="19">
    <location>
        <position position="2567"/>
    </location>
    <ligand>
        <name>ATP</name>
        <dbReference type="ChEBI" id="CHEBI:30616"/>
    </ligand>
</feature>
<reference evidence="28" key="1">
    <citation type="submission" date="2021-04" db="EMBL/GenBank/DDBJ databases">
        <authorList>
            <consortium name="Wellcome Sanger Institute Data Sharing"/>
        </authorList>
    </citation>
    <scope>NUCLEOTIDE SEQUENCE [LARGE SCALE GENOMIC DNA]</scope>
</reference>
<evidence type="ECO:0000256" key="18">
    <source>
        <dbReference type="PROSITE-ProRule" id="PRU00192"/>
    </source>
</evidence>
<dbReference type="CDD" id="cd00176">
    <property type="entry name" value="SPEC"/>
    <property type="match status" value="6"/>
</dbReference>
<dbReference type="SMART" id="SM00233">
    <property type="entry name" value="PH"/>
    <property type="match status" value="2"/>
</dbReference>
<evidence type="ECO:0000256" key="4">
    <source>
        <dbReference type="ARBA" id="ARBA00022443"/>
    </source>
</evidence>
<dbReference type="Pfam" id="PF23323">
    <property type="entry name" value="Spectrin_6"/>
    <property type="match status" value="1"/>
</dbReference>
<dbReference type="PROSITE" id="PS50011">
    <property type="entry name" value="PROTEIN_KINASE_DOM"/>
    <property type="match status" value="1"/>
</dbReference>
<dbReference type="SUPFAM" id="SSF46966">
    <property type="entry name" value="Spectrin repeat"/>
    <property type="match status" value="6"/>
</dbReference>
<dbReference type="InterPro" id="IPR013098">
    <property type="entry name" value="Ig_I-set"/>
</dbReference>
<dbReference type="GO" id="GO:0019898">
    <property type="term" value="C:extrinsic component of membrane"/>
    <property type="evidence" value="ECO:0007669"/>
    <property type="project" value="TreeGrafter"/>
</dbReference>
<dbReference type="FunFam" id="1.10.510.10:FF:000152">
    <property type="entry name" value="kalirin isoform X1"/>
    <property type="match status" value="1"/>
</dbReference>
<dbReference type="PROSITE" id="PS50191">
    <property type="entry name" value="CRAL_TRIO"/>
    <property type="match status" value="1"/>
</dbReference>
<feature type="domain" description="DH" evidence="24">
    <location>
        <begin position="1887"/>
        <end position="2059"/>
    </location>
</feature>
<feature type="compositionally biased region" description="Gly residues" evidence="21">
    <location>
        <begin position="286"/>
        <end position="299"/>
    </location>
</feature>
<feature type="domain" description="SH3" evidence="22">
    <location>
        <begin position="2289"/>
        <end position="2354"/>
    </location>
</feature>
<dbReference type="Ensembl" id="ENSATET00000042378.2">
    <property type="protein sequence ID" value="ENSATEP00000040166.2"/>
    <property type="gene ID" value="ENSATEG00000006482.3"/>
</dbReference>
<evidence type="ECO:0000259" key="26">
    <source>
        <dbReference type="PROSITE" id="PS50191"/>
    </source>
</evidence>
<feature type="domain" description="PH" evidence="23">
    <location>
        <begin position="1480"/>
        <end position="1602"/>
    </location>
</feature>
<feature type="region of interest" description="Disordered" evidence="21">
    <location>
        <begin position="1800"/>
        <end position="1823"/>
    </location>
</feature>
<evidence type="ECO:0000256" key="9">
    <source>
        <dbReference type="ARBA" id="ARBA00022679"/>
    </source>
</evidence>
<evidence type="ECO:0000256" key="13">
    <source>
        <dbReference type="ARBA" id="ARBA00022840"/>
    </source>
</evidence>
<evidence type="ECO:0000256" key="10">
    <source>
        <dbReference type="ARBA" id="ARBA00022737"/>
    </source>
</evidence>
<dbReference type="InterPro" id="IPR017441">
    <property type="entry name" value="Protein_kinase_ATP_BS"/>
</dbReference>
<evidence type="ECO:0000256" key="3">
    <source>
        <dbReference type="ARBA" id="ARBA00012513"/>
    </source>
</evidence>
<feature type="domain" description="CRAL-TRIO" evidence="26">
    <location>
        <begin position="52"/>
        <end position="198"/>
    </location>
</feature>
<dbReference type="FunFam" id="1.20.58.60:FF:000015">
    <property type="entry name" value="triple functional domain protein-like"/>
    <property type="match status" value="1"/>
</dbReference>
<dbReference type="SMART" id="SM00150">
    <property type="entry name" value="SPEC"/>
    <property type="match status" value="7"/>
</dbReference>
<feature type="coiled-coil region" evidence="20">
    <location>
        <begin position="755"/>
        <end position="785"/>
    </location>
</feature>
<evidence type="ECO:0000313" key="28">
    <source>
        <dbReference type="Ensembl" id="ENSATEP00000040166.2"/>
    </source>
</evidence>
<dbReference type="FunFam" id="2.30.30.40:FF:000038">
    <property type="entry name" value="kalirin isoform X1"/>
    <property type="match status" value="1"/>
</dbReference>
<dbReference type="CDD" id="cd00170">
    <property type="entry name" value="SEC14"/>
    <property type="match status" value="1"/>
</dbReference>
<evidence type="ECO:0000256" key="8">
    <source>
        <dbReference type="ARBA" id="ARBA00022658"/>
    </source>
</evidence>
<organism evidence="28 29">
    <name type="scientific">Anabas testudineus</name>
    <name type="common">Climbing perch</name>
    <name type="synonym">Anthias testudineus</name>
    <dbReference type="NCBI Taxonomy" id="64144"/>
    <lineage>
        <taxon>Eukaryota</taxon>
        <taxon>Metazoa</taxon>
        <taxon>Chordata</taxon>
        <taxon>Craniata</taxon>
        <taxon>Vertebrata</taxon>
        <taxon>Euteleostomi</taxon>
        <taxon>Actinopterygii</taxon>
        <taxon>Neopterygii</taxon>
        <taxon>Teleostei</taxon>
        <taxon>Neoteleostei</taxon>
        <taxon>Acanthomorphata</taxon>
        <taxon>Anabantaria</taxon>
        <taxon>Anabantiformes</taxon>
        <taxon>Anabantoidei</taxon>
        <taxon>Anabantidae</taxon>
        <taxon>Anabas</taxon>
    </lineage>
</organism>
<dbReference type="PROSITE" id="PS00108">
    <property type="entry name" value="PROTEIN_KINASE_ST"/>
    <property type="match status" value="1"/>
</dbReference>
<dbReference type="SMART" id="SM00516">
    <property type="entry name" value="SEC14"/>
    <property type="match status" value="1"/>
</dbReference>
<feature type="domain" description="Protein kinase" evidence="25">
    <location>
        <begin position="2538"/>
        <end position="2793"/>
    </location>
</feature>
<dbReference type="CDD" id="cd11852">
    <property type="entry name" value="SH3_Kalirin_1"/>
    <property type="match status" value="1"/>
</dbReference>
<dbReference type="InterPro" id="IPR000719">
    <property type="entry name" value="Prot_kinase_dom"/>
</dbReference>
<dbReference type="GO" id="GO:0005085">
    <property type="term" value="F:guanyl-nucleotide exchange factor activity"/>
    <property type="evidence" value="ECO:0007669"/>
    <property type="project" value="UniProtKB-KW"/>
</dbReference>
<keyword evidence="10" id="KW-0677">Repeat</keyword>
<evidence type="ECO:0000256" key="19">
    <source>
        <dbReference type="PROSITE-ProRule" id="PRU10141"/>
    </source>
</evidence>
<comment type="catalytic activity">
    <reaction evidence="16">
        <text>L-threonyl-[protein] + ATP = O-phospho-L-threonyl-[protein] + ADP + H(+)</text>
        <dbReference type="Rhea" id="RHEA:46608"/>
        <dbReference type="Rhea" id="RHEA-COMP:11060"/>
        <dbReference type="Rhea" id="RHEA-COMP:11605"/>
        <dbReference type="ChEBI" id="CHEBI:15378"/>
        <dbReference type="ChEBI" id="CHEBI:30013"/>
        <dbReference type="ChEBI" id="CHEBI:30616"/>
        <dbReference type="ChEBI" id="CHEBI:61977"/>
        <dbReference type="ChEBI" id="CHEBI:456216"/>
        <dbReference type="EC" id="2.7.11.1"/>
    </reaction>
</comment>
<dbReference type="FunFam" id="1.20.58.60:FF:000034">
    <property type="entry name" value="kalirin isoform X2"/>
    <property type="match status" value="1"/>
</dbReference>
<feature type="region of interest" description="Disordered" evidence="21">
    <location>
        <begin position="1612"/>
        <end position="1649"/>
    </location>
</feature>
<evidence type="ECO:0000259" key="25">
    <source>
        <dbReference type="PROSITE" id="PS50011"/>
    </source>
</evidence>
<dbReference type="Gene3D" id="3.40.525.10">
    <property type="entry name" value="CRAL-TRIO lipid binding domain"/>
    <property type="match status" value="1"/>
</dbReference>
<evidence type="ECO:0000256" key="17">
    <source>
        <dbReference type="ARBA" id="ARBA00048679"/>
    </source>
</evidence>
<dbReference type="CDD" id="cd13240">
    <property type="entry name" value="PH1_Kalirin_Trio_like"/>
    <property type="match status" value="1"/>
</dbReference>
<dbReference type="InterPro" id="IPR011993">
    <property type="entry name" value="PH-like_dom_sf"/>
</dbReference>
<evidence type="ECO:0000256" key="20">
    <source>
        <dbReference type="SAM" id="Coils"/>
    </source>
</evidence>
<dbReference type="FunFam" id="1.20.900.10:FF:000001">
    <property type="entry name" value="Guanine nucleotide exchange factor DBS"/>
    <property type="match status" value="1"/>
</dbReference>
<dbReference type="FunFam" id="1.20.900.10:FF:000008">
    <property type="entry name" value="rho guanine nucleotide exchange factor 25"/>
    <property type="match status" value="1"/>
</dbReference>
<keyword evidence="15" id="KW-0393">Immunoglobulin domain</keyword>
<keyword evidence="12" id="KW-0418">Kinase</keyword>
<dbReference type="FunFam" id="2.30.30.40:FF:000040">
    <property type="entry name" value="kalirin isoform X1"/>
    <property type="match status" value="1"/>
</dbReference>
<feature type="compositionally biased region" description="Polar residues" evidence="21">
    <location>
        <begin position="1640"/>
        <end position="1649"/>
    </location>
</feature>
<feature type="compositionally biased region" description="Basic residues" evidence="21">
    <location>
        <begin position="1806"/>
        <end position="1817"/>
    </location>
</feature>
<evidence type="ECO:0000256" key="21">
    <source>
        <dbReference type="SAM" id="MobiDB-lite"/>
    </source>
</evidence>
<dbReference type="SUPFAM" id="SSF48065">
    <property type="entry name" value="DBL homology domain (DH-domain)"/>
    <property type="match status" value="2"/>
</dbReference>
<evidence type="ECO:0000256" key="11">
    <source>
        <dbReference type="ARBA" id="ARBA00022741"/>
    </source>
</evidence>
<dbReference type="Pfam" id="PF13716">
    <property type="entry name" value="CRAL_TRIO_2"/>
    <property type="match status" value="1"/>
</dbReference>
<dbReference type="InterPro" id="IPR036028">
    <property type="entry name" value="SH3-like_dom_sf"/>
</dbReference>
<dbReference type="SUPFAM" id="SSF50729">
    <property type="entry name" value="PH domain-like"/>
    <property type="match status" value="2"/>
</dbReference>